<evidence type="ECO:0000313" key="1">
    <source>
        <dbReference type="Proteomes" id="UP000095284"/>
    </source>
</evidence>
<proteinExistence type="predicted"/>
<sequence length="20" mass="2197">MGGQTDGGHVITYAMELRFL</sequence>
<dbReference type="AlphaFoldDB" id="A0A1I7SJI3"/>
<evidence type="ECO:0000313" key="2">
    <source>
        <dbReference type="WBParaSite" id="BXY_1320700.1"/>
    </source>
</evidence>
<accession>A0A1I7SJI3</accession>
<dbReference type="WBParaSite" id="BXY_1320700.1">
    <property type="protein sequence ID" value="BXY_1320700.1"/>
    <property type="gene ID" value="BXY_1320700"/>
</dbReference>
<organism evidence="1 2">
    <name type="scientific">Bursaphelenchus xylophilus</name>
    <name type="common">Pinewood nematode worm</name>
    <name type="synonym">Aphelenchoides xylophilus</name>
    <dbReference type="NCBI Taxonomy" id="6326"/>
    <lineage>
        <taxon>Eukaryota</taxon>
        <taxon>Metazoa</taxon>
        <taxon>Ecdysozoa</taxon>
        <taxon>Nematoda</taxon>
        <taxon>Chromadorea</taxon>
        <taxon>Rhabditida</taxon>
        <taxon>Tylenchina</taxon>
        <taxon>Tylenchomorpha</taxon>
        <taxon>Aphelenchoidea</taxon>
        <taxon>Aphelenchoididae</taxon>
        <taxon>Bursaphelenchus</taxon>
    </lineage>
</organism>
<dbReference type="Proteomes" id="UP000095284">
    <property type="component" value="Unplaced"/>
</dbReference>
<reference evidence="2" key="1">
    <citation type="submission" date="2016-11" db="UniProtKB">
        <authorList>
            <consortium name="WormBaseParasite"/>
        </authorList>
    </citation>
    <scope>IDENTIFICATION</scope>
</reference>
<name>A0A1I7SJI3_BURXY</name>
<protein>
    <submittedName>
        <fullName evidence="2">Ribulose-1,5-bisphosphate carboxylase/oxygenase large subunit</fullName>
    </submittedName>
</protein>